<dbReference type="InterPro" id="IPR053231">
    <property type="entry name" value="GPCR_LN-TM7"/>
</dbReference>
<feature type="transmembrane region" description="Helical" evidence="1">
    <location>
        <begin position="985"/>
        <end position="1006"/>
    </location>
</feature>
<evidence type="ECO:0000313" key="4">
    <source>
        <dbReference type="Proteomes" id="UP001217089"/>
    </source>
</evidence>
<dbReference type="EMBL" id="JARBDR010000342">
    <property type="protein sequence ID" value="KAJ8314074.1"/>
    <property type="molecule type" value="Genomic_DNA"/>
</dbReference>
<protein>
    <recommendedName>
        <fullName evidence="5">SMB domain-containing protein</fullName>
    </recommendedName>
</protein>
<feature type="signal peptide" evidence="2">
    <location>
        <begin position="1"/>
        <end position="16"/>
    </location>
</feature>
<keyword evidence="1" id="KW-0472">Membrane</keyword>
<feature type="chain" id="PRO_5047206189" description="SMB domain-containing protein" evidence="2">
    <location>
        <begin position="17"/>
        <end position="1016"/>
    </location>
</feature>
<comment type="caution">
    <text evidence="3">The sequence shown here is derived from an EMBL/GenBank/DDBJ whole genome shotgun (WGS) entry which is preliminary data.</text>
</comment>
<dbReference type="Proteomes" id="UP001217089">
    <property type="component" value="Unassembled WGS sequence"/>
</dbReference>
<evidence type="ECO:0008006" key="5">
    <source>
        <dbReference type="Google" id="ProtNLM"/>
    </source>
</evidence>
<feature type="transmembrane region" description="Helical" evidence="1">
    <location>
        <begin position="948"/>
        <end position="973"/>
    </location>
</feature>
<organism evidence="3 4">
    <name type="scientific">Tegillarca granosa</name>
    <name type="common">Malaysian cockle</name>
    <name type="synonym">Anadara granosa</name>
    <dbReference type="NCBI Taxonomy" id="220873"/>
    <lineage>
        <taxon>Eukaryota</taxon>
        <taxon>Metazoa</taxon>
        <taxon>Spiralia</taxon>
        <taxon>Lophotrochozoa</taxon>
        <taxon>Mollusca</taxon>
        <taxon>Bivalvia</taxon>
        <taxon>Autobranchia</taxon>
        <taxon>Pteriomorphia</taxon>
        <taxon>Arcoida</taxon>
        <taxon>Arcoidea</taxon>
        <taxon>Arcidae</taxon>
        <taxon>Tegillarca</taxon>
    </lineage>
</organism>
<dbReference type="PANTHER" id="PTHR45902">
    <property type="entry name" value="LATROPHILIN RECEPTOR-LIKE PROTEIN A"/>
    <property type="match status" value="1"/>
</dbReference>
<accession>A0ABQ9F9N5</accession>
<evidence type="ECO:0000256" key="2">
    <source>
        <dbReference type="SAM" id="SignalP"/>
    </source>
</evidence>
<keyword evidence="1" id="KW-1133">Transmembrane helix</keyword>
<evidence type="ECO:0000313" key="3">
    <source>
        <dbReference type="EMBL" id="KAJ8314074.1"/>
    </source>
</evidence>
<dbReference type="PANTHER" id="PTHR45902:SF1">
    <property type="entry name" value="LATROPHILIN RECEPTOR-LIKE PROTEIN A"/>
    <property type="match status" value="1"/>
</dbReference>
<evidence type="ECO:0000256" key="1">
    <source>
        <dbReference type="SAM" id="Phobius"/>
    </source>
</evidence>
<keyword evidence="4" id="KW-1185">Reference proteome</keyword>
<gene>
    <name evidence="3" type="ORF">KUTeg_008635</name>
</gene>
<keyword evidence="1" id="KW-0812">Transmembrane</keyword>
<sequence length="1016" mass="116345">MILVFSILTSLHISDTFQFSSKINITNVLHQYTQLCGPKHLCNTSSIAALSSVNGIFDNWSPCPDCSCDSNCYSRDNCCPDKLSTTCENTVLVIGTAEDNGRNYTHMVSECPENTEADLISKCNEKITKKNYLQKYPVTGYTSQNASITFKNRDCAICNNVHNFNTWNLDISCSNRQFSITQYSSAEEIWDAIESDTSCTMKYDPADDNGIKPCKLESNLVNKCNVTGIWKKYDRDIEWACEKYDQKFGVFRNVFCYLCNIDEINLSNLSHVKECNVTGLWTKYSAKISKACLTKKSEPWFLPFYNRYCFHCNTNGKTRSGVLIDSKINMKESFHPLEQSPFFTNITISFLKEHNSIENEKFDIKRPSNTELHEEFGINITWLYTAYREAGGKSRWCSKQFQTGENGECLCDPSCYFIGLCCPDFVLTATTLVNIYSTVLFGENANNNSQRYILIGSCPKNYKNKTIVQKCENPVVDDITTLIPVNNQDGYKYRNMYCNFCNNGTNRRMKFWKIHLKCPVYVSFKHFTSLKTLLTFAATTGCIGRTMPPEPETKKETFVAKCNVTGDWTSYDRHIEYACENPLVSSLIAFPSHKKEFQNVFCKMCNYNHLEDIRPIIKIDTFSIVSKGTLSVKPFRTLFSLKDLVDDSESKHHNGTLIQGSCESKYVYDVYKIKCRKIFCALGKRFKNGKCVPLFDYVYDLKYQIAIRLESEYLTDLQISKTMEAFHSKDTIISKITETLSLYQNTNTTSLDWYYAQFNLPCHASGQRLTRGTLYATQSEPHNNTDVQILEVLINFCVGIKTTYSVSRTKIEEQLLNITQNPVIFQVGNESLSFRPKLDKKALYLKSTIHLTESESHCNVLREEETRGNSDSKSTLRPLLVNRLLFCAQIEIGPEEFTFISDESIRIKGLNSILGYEKYQMHPNDKIRLCVEDYIPSQEMKPASVFHLTLEILTFICICLSIVCLLLTCHLDLSYSGLLLRTVSIFAYSNATGWLPGCIHIYILCLHKESIKEYKK</sequence>
<reference evidence="3 4" key="1">
    <citation type="submission" date="2022-12" db="EMBL/GenBank/DDBJ databases">
        <title>Chromosome-level genome of Tegillarca granosa.</title>
        <authorList>
            <person name="Kim J."/>
        </authorList>
    </citation>
    <scope>NUCLEOTIDE SEQUENCE [LARGE SCALE GENOMIC DNA]</scope>
    <source>
        <strain evidence="3">Teg-2019</strain>
        <tissue evidence="3">Adductor muscle</tissue>
    </source>
</reference>
<keyword evidence="2" id="KW-0732">Signal</keyword>
<name>A0ABQ9F9N5_TEGGR</name>
<proteinExistence type="predicted"/>